<keyword evidence="7 9" id="KW-0539">Nucleus</keyword>
<dbReference type="PANTHER" id="PTHR13224">
    <property type="entry name" value="THYROID HORMONE RECEPTOR-ASSOCIATED PROTEIN-RELATED"/>
    <property type="match status" value="1"/>
</dbReference>
<keyword evidence="6 9" id="KW-0804">Transcription</keyword>
<gene>
    <name evidence="9" type="primary">MED16</name>
    <name evidence="12" type="ORF">PFICI_01482</name>
</gene>
<dbReference type="InterPro" id="IPR036322">
    <property type="entry name" value="WD40_repeat_dom_sf"/>
</dbReference>
<feature type="domain" description="Mediator complex subunit Med16 N-terminal" evidence="10">
    <location>
        <begin position="142"/>
        <end position="466"/>
    </location>
</feature>
<dbReference type="InterPro" id="IPR048338">
    <property type="entry name" value="Mediator_Med16"/>
</dbReference>
<name>W3XNV3_PESFW</name>
<evidence type="ECO:0000313" key="13">
    <source>
        <dbReference type="Proteomes" id="UP000030651"/>
    </source>
</evidence>
<keyword evidence="4 9" id="KW-0805">Transcription regulation</keyword>
<dbReference type="GO" id="GO:0016592">
    <property type="term" value="C:mediator complex"/>
    <property type="evidence" value="ECO:0007669"/>
    <property type="project" value="InterPro"/>
</dbReference>
<evidence type="ECO:0000256" key="7">
    <source>
        <dbReference type="ARBA" id="ARBA00023242"/>
    </source>
</evidence>
<comment type="subunit">
    <text evidence="9">Component of the Mediator complex.</text>
</comment>
<dbReference type="eggNOG" id="ENOG502QQU3">
    <property type="taxonomic scope" value="Eukaryota"/>
</dbReference>
<evidence type="ECO:0000256" key="1">
    <source>
        <dbReference type="ARBA" id="ARBA00004123"/>
    </source>
</evidence>
<evidence type="ECO:0000256" key="8">
    <source>
        <dbReference type="ARBA" id="ARBA00032015"/>
    </source>
</evidence>
<comment type="subcellular location">
    <subcellularLocation>
        <location evidence="1 9">Nucleus</location>
    </subcellularLocation>
</comment>
<accession>W3XNV3</accession>
<proteinExistence type="inferred from homology"/>
<dbReference type="Proteomes" id="UP000030651">
    <property type="component" value="Unassembled WGS sequence"/>
</dbReference>
<evidence type="ECO:0000259" key="11">
    <source>
        <dbReference type="Pfam" id="PF20719"/>
    </source>
</evidence>
<reference evidence="13" key="1">
    <citation type="journal article" date="2015" name="BMC Genomics">
        <title>Genomic and transcriptomic analysis of the endophytic fungus Pestalotiopsis fici reveals its lifestyle and high potential for synthesis of natural products.</title>
        <authorList>
            <person name="Wang X."/>
            <person name="Zhang X."/>
            <person name="Liu L."/>
            <person name="Xiang M."/>
            <person name="Wang W."/>
            <person name="Sun X."/>
            <person name="Che Y."/>
            <person name="Guo L."/>
            <person name="Liu G."/>
            <person name="Guo L."/>
            <person name="Wang C."/>
            <person name="Yin W.B."/>
            <person name="Stadler M."/>
            <person name="Zhang X."/>
            <person name="Liu X."/>
        </authorList>
    </citation>
    <scope>NUCLEOTIDE SEQUENCE [LARGE SCALE GENOMIC DNA]</scope>
    <source>
        <strain evidence="13">W106-1 / CGMCC3.15140</strain>
    </source>
</reference>
<evidence type="ECO:0000259" key="10">
    <source>
        <dbReference type="Pfam" id="PF11635"/>
    </source>
</evidence>
<dbReference type="InParanoid" id="W3XNV3"/>
<sequence length="962" mass="106866">MAAQADMQVDLGVDDLFGDDAMNLQTRPSKRLLQRINELRTRGACQSLAWSKTGIIATVAPDGRSIELRYLRAHPKDASWGLSEPTTFVPEGSLLGGPIVHLAWSPTQTSDLAIIDAVGRVLIVNFSANVNRPTTQRKWDDDPTDDLNAVVGTFWLNLLPTHRNQANPLHAPAYKEGNSNSYTFDTSLQVSNAPYHPNPTRSALVYVTTNGLLKMFWSQNNNKIQETSFELDNITSSNDLVTHAAIAPDTKAKCMWVAFATSSKQLHLAQCQLSWGLSQETMKGAMAAGQSLNPSFAGKHVAITSWLPGNTTEPPSESLANQLSLLEFVPGTFDQTTKSWLWPVILAVRSFVPTADTPYNQEAQSIIDRWEVTSDQPQTLHPAFENLGSRRNSVGAAPAPAFRLKKLEPVVVNKIAVGISLVRLNTAICVTYSDGTVEYRDRTTLNPLWTEVNLDRINSIHEAGFTQNGEQSCLQAAVSATLASVVQLCEDNTVKWHTVAYTLTDLASMNDSQYQAVVAALTISIGQAAASNGNIDDVLAVARQFLGKTRFPCDLISEMVRMMRVPIDYSEEPHHDTLVRNQLLQLCLSVLNHLGWNGEFQERSFRSKMAMFALNLRNIVILITIANNAPGHMKNTTPLDEPEVVDALAGCCKWSIDLLCWIVDSLFCLLNDQKFQDHFTTPAKYSEMTPYLLAKKNIALHMILSSSIRGLLSAVCRRIQHLQFISHKTINYYETMDTNTTNPPPAALQVAYQKMLRYTSNPLVNVSKFDELLTTIGTDIKQQYTQQFAQFSHRAMEAAKKTQPNPPKSIGDDAIKRAQLHCEMTMLLGNAPPLPLLTVLKKFFQTDLPQFRAFCQPSELFFANYNLLEVDDDEVVLAARRERGARVDLFKRVEIFRGKKLTNSSGEEVAVDWRRCSRCASVMEDVIPFVMAKPGIAFVLSQQRFCACGGKLAILKKNELVG</sequence>
<dbReference type="HOGENOM" id="CLU_007624_1_0_1"/>
<evidence type="ECO:0000256" key="6">
    <source>
        <dbReference type="ARBA" id="ARBA00023163"/>
    </source>
</evidence>
<dbReference type="Pfam" id="PF20719">
    <property type="entry name" value="Med16_C"/>
    <property type="match status" value="1"/>
</dbReference>
<keyword evidence="13" id="KW-1185">Reference proteome</keyword>
<dbReference type="PANTHER" id="PTHR13224:SF6">
    <property type="entry name" value="MEDIATOR OF RNA POLYMERASE II TRANSCRIPTION SUBUNIT 16"/>
    <property type="match status" value="1"/>
</dbReference>
<dbReference type="EMBL" id="KI912109">
    <property type="protein sequence ID" value="ETS87654.1"/>
    <property type="molecule type" value="Genomic_DNA"/>
</dbReference>
<keyword evidence="5 9" id="KW-0010">Activator</keyword>
<evidence type="ECO:0000256" key="4">
    <source>
        <dbReference type="ARBA" id="ARBA00023015"/>
    </source>
</evidence>
<comment type="function">
    <text evidence="9">Component of the Mediator complex, a coactivator involved in the regulated transcription of nearly all RNA polymerase II-dependent genes. Mediator functions as a bridge to convey information from gene-specific regulatory proteins to the basal RNA polymerase II transcription machinery. Mediator is recruited to promoters by direct interactions with regulatory proteins and serves as a scaffold for the assembly of a functional preinitiation complex with RNA polymerase II and the general transcription factors.</text>
</comment>
<dbReference type="InterPro" id="IPR021665">
    <property type="entry name" value="Mediator_Med16_N"/>
</dbReference>
<evidence type="ECO:0000313" key="12">
    <source>
        <dbReference type="EMBL" id="ETS87654.1"/>
    </source>
</evidence>
<evidence type="ECO:0000256" key="2">
    <source>
        <dbReference type="ARBA" id="ARBA00006543"/>
    </source>
</evidence>
<organism evidence="12 13">
    <name type="scientific">Pestalotiopsis fici (strain W106-1 / CGMCC3.15140)</name>
    <dbReference type="NCBI Taxonomy" id="1229662"/>
    <lineage>
        <taxon>Eukaryota</taxon>
        <taxon>Fungi</taxon>
        <taxon>Dikarya</taxon>
        <taxon>Ascomycota</taxon>
        <taxon>Pezizomycotina</taxon>
        <taxon>Sordariomycetes</taxon>
        <taxon>Xylariomycetidae</taxon>
        <taxon>Amphisphaeriales</taxon>
        <taxon>Sporocadaceae</taxon>
        <taxon>Pestalotiopsis</taxon>
    </lineage>
</organism>
<dbReference type="OrthoDB" id="4139168at2759"/>
<comment type="similarity">
    <text evidence="2 9">Belongs to the Mediator complex subunit 16 family.</text>
</comment>
<dbReference type="Pfam" id="PF11635">
    <property type="entry name" value="Med16_N"/>
    <property type="match status" value="1"/>
</dbReference>
<dbReference type="STRING" id="1229662.W3XNV3"/>
<dbReference type="RefSeq" id="XP_007828254.1">
    <property type="nucleotide sequence ID" value="XM_007830063.1"/>
</dbReference>
<dbReference type="AlphaFoldDB" id="W3XNV3"/>
<protein>
    <recommendedName>
        <fullName evidence="3 9">Mediator of RNA polymerase II transcription subunit 16</fullName>
    </recommendedName>
    <alternativeName>
        <fullName evidence="8 9">Mediator complex subunit 16</fullName>
    </alternativeName>
</protein>
<dbReference type="GeneID" id="19266495"/>
<dbReference type="GO" id="GO:0045893">
    <property type="term" value="P:positive regulation of DNA-templated transcription"/>
    <property type="evidence" value="ECO:0007669"/>
    <property type="project" value="TreeGrafter"/>
</dbReference>
<feature type="domain" description="Mediator complex subunit 16 C-terminal" evidence="11">
    <location>
        <begin position="850"/>
        <end position="952"/>
    </location>
</feature>
<evidence type="ECO:0000256" key="9">
    <source>
        <dbReference type="RuleBase" id="RU364149"/>
    </source>
</evidence>
<dbReference type="SUPFAM" id="SSF50978">
    <property type="entry name" value="WD40 repeat-like"/>
    <property type="match status" value="1"/>
</dbReference>
<evidence type="ECO:0000256" key="3">
    <source>
        <dbReference type="ARBA" id="ARBA00019614"/>
    </source>
</evidence>
<dbReference type="OMA" id="FDTTWLG"/>
<dbReference type="InterPro" id="IPR048339">
    <property type="entry name" value="Mediator_Med16_C"/>
</dbReference>
<dbReference type="KEGG" id="pfy:PFICI_01482"/>
<evidence type="ECO:0000256" key="5">
    <source>
        <dbReference type="ARBA" id="ARBA00023159"/>
    </source>
</evidence>